<accession>A0AAU3HNU7</accession>
<dbReference type="EMBL" id="CP109546">
    <property type="protein sequence ID" value="WTZ07165.1"/>
    <property type="molecule type" value="Genomic_DNA"/>
</dbReference>
<sequence>MAGRIHGSGTRPLLPYGLLLLYESHLPYGLLPPYERFVEARVVRSAVECPWSSAAGAAG</sequence>
<name>A0AAU3HNU7_9ACTN</name>
<dbReference type="AlphaFoldDB" id="A0AAU3HNU7"/>
<protein>
    <recommendedName>
        <fullName evidence="2">Transposase</fullName>
    </recommendedName>
</protein>
<evidence type="ECO:0000313" key="1">
    <source>
        <dbReference type="EMBL" id="WTZ07165.1"/>
    </source>
</evidence>
<gene>
    <name evidence="1" type="ORF">OG699_03645</name>
</gene>
<organism evidence="1">
    <name type="scientific">Streptomyces sp. NBC_01393</name>
    <dbReference type="NCBI Taxonomy" id="2903851"/>
    <lineage>
        <taxon>Bacteria</taxon>
        <taxon>Bacillati</taxon>
        <taxon>Actinomycetota</taxon>
        <taxon>Actinomycetes</taxon>
        <taxon>Kitasatosporales</taxon>
        <taxon>Streptomycetaceae</taxon>
        <taxon>Streptomyces</taxon>
    </lineage>
</organism>
<evidence type="ECO:0008006" key="2">
    <source>
        <dbReference type="Google" id="ProtNLM"/>
    </source>
</evidence>
<proteinExistence type="predicted"/>
<reference evidence="1" key="1">
    <citation type="submission" date="2022-10" db="EMBL/GenBank/DDBJ databases">
        <title>The complete genomes of actinobacterial strains from the NBC collection.</title>
        <authorList>
            <person name="Joergensen T.S."/>
            <person name="Alvarez Arevalo M."/>
            <person name="Sterndorff E.B."/>
            <person name="Faurdal D."/>
            <person name="Vuksanovic O."/>
            <person name="Mourched A.-S."/>
            <person name="Charusanti P."/>
            <person name="Shaw S."/>
            <person name="Blin K."/>
            <person name="Weber T."/>
        </authorList>
    </citation>
    <scope>NUCLEOTIDE SEQUENCE</scope>
    <source>
        <strain evidence="1">NBC_01393</strain>
    </source>
</reference>